<dbReference type="PANTHER" id="PTHR35391:SF5">
    <property type="entry name" value="DUF6590 DOMAIN-CONTAINING PROTEIN"/>
    <property type="match status" value="1"/>
</dbReference>
<sequence length="346" mass="38024">MAYDRNPGRGSSRRRYLGDTVNRDESNRPGSGAAEQSNPTPTPGYQSHPFPTSIGHHYNSQQFPHDARAHGSRSNGYGSSLSPTDSSGSPTHGGWSRRNHRLSAPAHYPPNVSGITDAVPNVSIGHSTSGNSRASLPAISIGSHLSTQPPALGITPTPSPSRGLDSRYRIISNPRSFFRPGRVFAVLWTEGLGSTAIQAGVTSLASEEVYPGRFGELFYHSIRRMVVWRREGQCSWCFPVHTYGGRGVAKPGVDPTKHTIVHIEGTQPFRAADEPIMTKEPLEIKLTSPEERLDRMSRLNFGKCHTVEHNLKVLPIGEISDRSMLKFLQYAEPTLRGREREREGQS</sequence>
<dbReference type="OrthoDB" id="3559580at2759"/>
<proteinExistence type="predicted"/>
<dbReference type="InterPro" id="IPR046497">
    <property type="entry name" value="DUF6590"/>
</dbReference>
<reference evidence="3 4" key="1">
    <citation type="submission" date="2019-04" db="EMBL/GenBank/DDBJ databases">
        <title>Friends and foes A comparative genomics study of 23 Aspergillus species from section Flavi.</title>
        <authorList>
            <consortium name="DOE Joint Genome Institute"/>
            <person name="Kjaerbolling I."/>
            <person name="Vesth T."/>
            <person name="Frisvad J.C."/>
            <person name="Nybo J.L."/>
            <person name="Theobald S."/>
            <person name="Kildgaard S."/>
            <person name="Isbrandt T."/>
            <person name="Kuo A."/>
            <person name="Sato A."/>
            <person name="Lyhne E.K."/>
            <person name="Kogle M.E."/>
            <person name="Wiebenga A."/>
            <person name="Kun R.S."/>
            <person name="Lubbers R.J."/>
            <person name="Makela M.R."/>
            <person name="Barry K."/>
            <person name="Chovatia M."/>
            <person name="Clum A."/>
            <person name="Daum C."/>
            <person name="Haridas S."/>
            <person name="He G."/>
            <person name="LaButti K."/>
            <person name="Lipzen A."/>
            <person name="Mondo S."/>
            <person name="Riley R."/>
            <person name="Salamov A."/>
            <person name="Simmons B.A."/>
            <person name="Magnuson J.K."/>
            <person name="Henrissat B."/>
            <person name="Mortensen U.H."/>
            <person name="Larsen T.O."/>
            <person name="Devries R.P."/>
            <person name="Grigoriev I.V."/>
            <person name="Machida M."/>
            <person name="Baker S.E."/>
            <person name="Andersen M.R."/>
        </authorList>
    </citation>
    <scope>NUCLEOTIDE SEQUENCE [LARGE SCALE GENOMIC DNA]</scope>
    <source>
        <strain evidence="3 4">IBT 18842</strain>
    </source>
</reference>
<evidence type="ECO:0000313" key="4">
    <source>
        <dbReference type="Proteomes" id="UP000325780"/>
    </source>
</evidence>
<name>A0A5N6U5A2_ASPAV</name>
<dbReference type="PANTHER" id="PTHR35391">
    <property type="entry name" value="C2H2-TYPE DOMAIN-CONTAINING PROTEIN-RELATED"/>
    <property type="match status" value="1"/>
</dbReference>
<feature type="compositionally biased region" description="Polar residues" evidence="1">
    <location>
        <begin position="34"/>
        <end position="45"/>
    </location>
</feature>
<dbReference type="Proteomes" id="UP000325780">
    <property type="component" value="Unassembled WGS sequence"/>
</dbReference>
<feature type="region of interest" description="Disordered" evidence="1">
    <location>
        <begin position="1"/>
        <end position="114"/>
    </location>
</feature>
<dbReference type="Pfam" id="PF20233">
    <property type="entry name" value="DUF6590"/>
    <property type="match status" value="1"/>
</dbReference>
<evidence type="ECO:0000259" key="2">
    <source>
        <dbReference type="Pfam" id="PF20233"/>
    </source>
</evidence>
<evidence type="ECO:0000313" key="3">
    <source>
        <dbReference type="EMBL" id="KAE8153758.1"/>
    </source>
</evidence>
<dbReference type="AlphaFoldDB" id="A0A5N6U5A2"/>
<accession>A0A5N6U5A2</accession>
<evidence type="ECO:0000256" key="1">
    <source>
        <dbReference type="SAM" id="MobiDB-lite"/>
    </source>
</evidence>
<feature type="domain" description="DUF6590" evidence="2">
    <location>
        <begin position="175"/>
        <end position="328"/>
    </location>
</feature>
<organism evidence="3 4">
    <name type="scientific">Aspergillus avenaceus</name>
    <dbReference type="NCBI Taxonomy" id="36643"/>
    <lineage>
        <taxon>Eukaryota</taxon>
        <taxon>Fungi</taxon>
        <taxon>Dikarya</taxon>
        <taxon>Ascomycota</taxon>
        <taxon>Pezizomycotina</taxon>
        <taxon>Eurotiomycetes</taxon>
        <taxon>Eurotiomycetidae</taxon>
        <taxon>Eurotiales</taxon>
        <taxon>Aspergillaceae</taxon>
        <taxon>Aspergillus</taxon>
        <taxon>Aspergillus subgen. Circumdati</taxon>
    </lineage>
</organism>
<dbReference type="EMBL" id="ML742035">
    <property type="protein sequence ID" value="KAE8153758.1"/>
    <property type="molecule type" value="Genomic_DNA"/>
</dbReference>
<feature type="compositionally biased region" description="Low complexity" evidence="1">
    <location>
        <begin position="78"/>
        <end position="90"/>
    </location>
</feature>
<gene>
    <name evidence="3" type="ORF">BDV25DRAFT_136511</name>
</gene>
<keyword evidence="4" id="KW-1185">Reference proteome</keyword>
<protein>
    <recommendedName>
        <fullName evidence="2">DUF6590 domain-containing protein</fullName>
    </recommendedName>
</protein>